<dbReference type="NCBIfam" id="NF033542">
    <property type="entry name" value="transpos_IS110"/>
    <property type="match status" value="1"/>
</dbReference>
<keyword evidence="4" id="KW-1185">Reference proteome</keyword>
<feature type="domain" description="Transposase IS116/IS110/IS902 C-terminal" evidence="2">
    <location>
        <begin position="202"/>
        <end position="285"/>
    </location>
</feature>
<gene>
    <name evidence="3" type="ORF">GJ699_32625</name>
</gene>
<dbReference type="Pfam" id="PF01548">
    <property type="entry name" value="DEDD_Tnp_IS110"/>
    <property type="match status" value="1"/>
</dbReference>
<dbReference type="Pfam" id="PF02371">
    <property type="entry name" value="Transposase_20"/>
    <property type="match status" value="1"/>
</dbReference>
<dbReference type="AlphaFoldDB" id="A0A6I2LEM7"/>
<organism evidence="3 4">
    <name type="scientific">Duganella guangzhouensis</name>
    <dbReference type="NCBI Taxonomy" id="2666084"/>
    <lineage>
        <taxon>Bacteria</taxon>
        <taxon>Pseudomonadati</taxon>
        <taxon>Pseudomonadota</taxon>
        <taxon>Betaproteobacteria</taxon>
        <taxon>Burkholderiales</taxon>
        <taxon>Oxalobacteraceae</taxon>
        <taxon>Telluria group</taxon>
        <taxon>Duganella</taxon>
    </lineage>
</organism>
<dbReference type="Proteomes" id="UP000433309">
    <property type="component" value="Unassembled WGS sequence"/>
</dbReference>
<dbReference type="PANTHER" id="PTHR33055:SF3">
    <property type="entry name" value="PUTATIVE TRANSPOSASE FOR IS117-RELATED"/>
    <property type="match status" value="1"/>
</dbReference>
<proteinExistence type="predicted"/>
<evidence type="ECO:0000259" key="1">
    <source>
        <dbReference type="Pfam" id="PF01548"/>
    </source>
</evidence>
<accession>A0A6I2LEM7</accession>
<dbReference type="EMBL" id="WKJK01000034">
    <property type="protein sequence ID" value="MRW94719.1"/>
    <property type="molecule type" value="Genomic_DNA"/>
</dbReference>
<dbReference type="GO" id="GO:0006313">
    <property type="term" value="P:DNA transposition"/>
    <property type="evidence" value="ECO:0007669"/>
    <property type="project" value="InterPro"/>
</dbReference>
<dbReference type="InterPro" id="IPR002525">
    <property type="entry name" value="Transp_IS110-like_N"/>
</dbReference>
<dbReference type="InterPro" id="IPR047650">
    <property type="entry name" value="Transpos_IS110"/>
</dbReference>
<dbReference type="GO" id="GO:0003677">
    <property type="term" value="F:DNA binding"/>
    <property type="evidence" value="ECO:0007669"/>
    <property type="project" value="InterPro"/>
</dbReference>
<dbReference type="RefSeq" id="WP_154383591.1">
    <property type="nucleotide sequence ID" value="NZ_WKJK01000034.1"/>
</dbReference>
<evidence type="ECO:0000259" key="2">
    <source>
        <dbReference type="Pfam" id="PF02371"/>
    </source>
</evidence>
<dbReference type="GO" id="GO:0004803">
    <property type="term" value="F:transposase activity"/>
    <property type="evidence" value="ECO:0007669"/>
    <property type="project" value="InterPro"/>
</dbReference>
<dbReference type="PANTHER" id="PTHR33055">
    <property type="entry name" value="TRANSPOSASE FOR INSERTION SEQUENCE ELEMENT IS1111A"/>
    <property type="match status" value="1"/>
</dbReference>
<dbReference type="InterPro" id="IPR003346">
    <property type="entry name" value="Transposase_20"/>
</dbReference>
<sequence length="335" mass="36648">MDKEATAIGIDVGKHKLDVALIIEGKVRSKAVTNSSAGYQELAAWLARENVELDSCLVCMESTGVYSEPVALGLQALGLTVSIVNPARIKGYGQSELVRNKNDGIDAALIARYCAKMHPQPWNAPTPEQRRLRAWCDRLKALKDMRLQEENREEACAVAANLELVEHIKQHVEWLKAQIKEAEHQIEDHIACHPKLKRDSDLMVSIPGIGKATAAVMLGHVGDIQRFENAKALAAHLGVSPRQRSSGTSIRGRTSMCRTGSRATRSALYMPAVVASRHNPALKEFADRLHANGLPKKAVIGAVMRKLVHLMFAVVRSGVEFQADYQGAAVSSQSR</sequence>
<feature type="domain" description="Transposase IS110-like N-terminal" evidence="1">
    <location>
        <begin position="8"/>
        <end position="152"/>
    </location>
</feature>
<reference evidence="3 4" key="1">
    <citation type="submission" date="2019-11" db="EMBL/GenBank/DDBJ databases">
        <title>Novel species isolated from a subtropical stream in China.</title>
        <authorList>
            <person name="Lu H."/>
        </authorList>
    </citation>
    <scope>NUCLEOTIDE SEQUENCE [LARGE SCALE GENOMIC DNA]</scope>
    <source>
        <strain evidence="3 4">FT80W</strain>
    </source>
</reference>
<evidence type="ECO:0000313" key="3">
    <source>
        <dbReference type="EMBL" id="MRW94719.1"/>
    </source>
</evidence>
<protein>
    <submittedName>
        <fullName evidence="3">IS110 family transposase</fullName>
    </submittedName>
</protein>
<name>A0A6I2LEM7_9BURK</name>
<evidence type="ECO:0000313" key="4">
    <source>
        <dbReference type="Proteomes" id="UP000433309"/>
    </source>
</evidence>
<comment type="caution">
    <text evidence="3">The sequence shown here is derived from an EMBL/GenBank/DDBJ whole genome shotgun (WGS) entry which is preliminary data.</text>
</comment>